<evidence type="ECO:0000256" key="4">
    <source>
        <dbReference type="ARBA" id="ARBA00022723"/>
    </source>
</evidence>
<dbReference type="SFLD" id="SFLDS00029">
    <property type="entry name" value="Radical_SAM"/>
    <property type="match status" value="1"/>
</dbReference>
<dbReference type="InterPro" id="IPR013785">
    <property type="entry name" value="Aldolase_TIM"/>
</dbReference>
<organism evidence="7 8">
    <name type="scientific">Solidesulfovibrio aerotolerans</name>
    <dbReference type="NCBI Taxonomy" id="295255"/>
    <lineage>
        <taxon>Bacteria</taxon>
        <taxon>Pseudomonadati</taxon>
        <taxon>Thermodesulfobacteriota</taxon>
        <taxon>Desulfovibrionia</taxon>
        <taxon>Desulfovibrionales</taxon>
        <taxon>Desulfovibrionaceae</taxon>
        <taxon>Solidesulfovibrio</taxon>
    </lineage>
</organism>
<keyword evidence="4" id="KW-0479">Metal-binding</keyword>
<dbReference type="OrthoDB" id="9800840at2"/>
<dbReference type="SFLD" id="SFLDG01083">
    <property type="entry name" value="Uncharacterised_Radical_SAM_Su"/>
    <property type="match status" value="1"/>
</dbReference>
<dbReference type="InterPro" id="IPR058240">
    <property type="entry name" value="rSAM_sf"/>
</dbReference>
<dbReference type="CDD" id="cd01335">
    <property type="entry name" value="Radical_SAM"/>
    <property type="match status" value="1"/>
</dbReference>
<keyword evidence="8" id="KW-1185">Reference proteome</keyword>
<dbReference type="GO" id="GO:0046872">
    <property type="term" value="F:metal ion binding"/>
    <property type="evidence" value="ECO:0007669"/>
    <property type="project" value="UniProtKB-KW"/>
</dbReference>
<evidence type="ECO:0000256" key="2">
    <source>
        <dbReference type="ARBA" id="ARBA00022485"/>
    </source>
</evidence>
<comment type="caution">
    <text evidence="7">The sequence shown here is derived from an EMBL/GenBank/DDBJ whole genome shotgun (WGS) entry which is preliminary data.</text>
</comment>
<dbReference type="GO" id="GO:0003824">
    <property type="term" value="F:catalytic activity"/>
    <property type="evidence" value="ECO:0007669"/>
    <property type="project" value="InterPro"/>
</dbReference>
<evidence type="ECO:0000313" key="8">
    <source>
        <dbReference type="Proteomes" id="UP000482487"/>
    </source>
</evidence>
<dbReference type="GO" id="GO:0051539">
    <property type="term" value="F:4 iron, 4 sulfur cluster binding"/>
    <property type="evidence" value="ECO:0007669"/>
    <property type="project" value="UniProtKB-KW"/>
</dbReference>
<accession>A0A7C9MHK0</accession>
<dbReference type="PANTHER" id="PTHR43787:SF11">
    <property type="entry name" value="UPF0026 PROTEIN SLR1464"/>
    <property type="match status" value="1"/>
</dbReference>
<keyword evidence="2" id="KW-0004">4Fe-4S</keyword>
<name>A0A7C9MHK0_9BACT</name>
<protein>
    <submittedName>
        <fullName evidence="7">Radical SAM protein</fullName>
    </submittedName>
</protein>
<evidence type="ECO:0000256" key="1">
    <source>
        <dbReference type="ARBA" id="ARBA00001966"/>
    </source>
</evidence>
<proteinExistence type="predicted"/>
<dbReference type="Proteomes" id="UP000482487">
    <property type="component" value="Unassembled WGS sequence"/>
</dbReference>
<dbReference type="AlphaFoldDB" id="A0A7C9MHK0"/>
<evidence type="ECO:0000256" key="6">
    <source>
        <dbReference type="ARBA" id="ARBA00023014"/>
    </source>
</evidence>
<reference evidence="7 8" key="1">
    <citation type="submission" date="2020-01" db="EMBL/GenBank/DDBJ databases">
        <title>Genome sequence of Desulfovibrio aerotolerans DSM 16695(T).</title>
        <authorList>
            <person name="Karnachuk O."/>
            <person name="Avakyan M."/>
            <person name="Mardanov A."/>
            <person name="Kadnikov V."/>
            <person name="Ravin N."/>
        </authorList>
    </citation>
    <scope>NUCLEOTIDE SEQUENCE [LARGE SCALE GENOMIC DNA]</scope>
    <source>
        <strain evidence="7 8">DSM 16695</strain>
    </source>
</reference>
<dbReference type="PANTHER" id="PTHR43787">
    <property type="entry name" value="FEMO COFACTOR BIOSYNTHESIS PROTEIN NIFB-RELATED"/>
    <property type="match status" value="1"/>
</dbReference>
<evidence type="ECO:0000313" key="7">
    <source>
        <dbReference type="EMBL" id="MYL85130.1"/>
    </source>
</evidence>
<evidence type="ECO:0000256" key="3">
    <source>
        <dbReference type="ARBA" id="ARBA00022691"/>
    </source>
</evidence>
<dbReference type="EMBL" id="WVUD01000058">
    <property type="protein sequence ID" value="MYL85130.1"/>
    <property type="molecule type" value="Genomic_DNA"/>
</dbReference>
<keyword evidence="3" id="KW-0949">S-adenosyl-L-methionine</keyword>
<dbReference type="Gene3D" id="3.20.20.70">
    <property type="entry name" value="Aldolase class I"/>
    <property type="match status" value="1"/>
</dbReference>
<keyword evidence="6" id="KW-0411">Iron-sulfur</keyword>
<dbReference type="SUPFAM" id="SSF102114">
    <property type="entry name" value="Radical SAM enzymes"/>
    <property type="match status" value="1"/>
</dbReference>
<gene>
    <name evidence="7" type="ORF">GTA51_18655</name>
</gene>
<comment type="cofactor">
    <cofactor evidence="1">
        <name>[4Fe-4S] cluster</name>
        <dbReference type="ChEBI" id="CHEBI:49883"/>
    </cofactor>
</comment>
<evidence type="ECO:0000256" key="5">
    <source>
        <dbReference type="ARBA" id="ARBA00023004"/>
    </source>
</evidence>
<dbReference type="InterPro" id="IPR007197">
    <property type="entry name" value="rSAM"/>
</dbReference>
<keyword evidence="5" id="KW-0408">Iron</keyword>
<sequence>MQYVFGPVRSGRLGASLGLDLLGARICTFDCLYCEAGVTEALTTVRKPYVSARRILVELAAWKAAGHAMPDVVTLGGLGEPCLNTELGDIIAATKELFPDIPVAVLTNSSLLPDPDVRGALSAADMVLPSMDTLVAAEYQLLNRPHAAIGLDAIRQGLLDFRASYGGSIFLEVLLLAGINDSAANLDLLQGFCRELRPERVDVVTMSRPGAHRGAAAVSRETLARFRDALGGREQPADAADGGDGHGPAALVSRQTQELAARIAASVARRPQTEAQLAAGLDVPVEPVRQALAALLRANAIRQERAGDDFFYSG</sequence>
<dbReference type="InterPro" id="IPR040084">
    <property type="entry name" value="GTPase_Obg"/>
</dbReference>